<proteinExistence type="predicted"/>
<dbReference type="InterPro" id="IPR015813">
    <property type="entry name" value="Pyrv/PenolPyrv_kinase-like_dom"/>
</dbReference>
<dbReference type="SUPFAM" id="SSF51621">
    <property type="entry name" value="Phosphoenolpyruvate/pyruvate domain"/>
    <property type="match status" value="1"/>
</dbReference>
<dbReference type="GO" id="GO:0003824">
    <property type="term" value="F:catalytic activity"/>
    <property type="evidence" value="ECO:0007669"/>
    <property type="project" value="InterPro"/>
</dbReference>
<dbReference type="AlphaFoldDB" id="A0A656Z5M9"/>
<gene>
    <name evidence="2" type="ORF">AB664_29820</name>
</gene>
<comment type="caution">
    <text evidence="2">The sequence shown here is derived from an EMBL/GenBank/DDBJ whole genome shotgun (WGS) entry which is preliminary data.</text>
</comment>
<keyword evidence="1" id="KW-0732">Signal</keyword>
<organism evidence="2">
    <name type="scientific">Brucella anthropi</name>
    <name type="common">Ochrobactrum anthropi</name>
    <dbReference type="NCBI Taxonomy" id="529"/>
    <lineage>
        <taxon>Bacteria</taxon>
        <taxon>Pseudomonadati</taxon>
        <taxon>Pseudomonadota</taxon>
        <taxon>Alphaproteobacteria</taxon>
        <taxon>Hyphomicrobiales</taxon>
        <taxon>Brucellaceae</taxon>
        <taxon>Brucella/Ochrobactrum group</taxon>
        <taxon>Brucella</taxon>
    </lineage>
</organism>
<evidence type="ECO:0000256" key="1">
    <source>
        <dbReference type="SAM" id="SignalP"/>
    </source>
</evidence>
<name>A0A656Z5M9_BRUAN</name>
<dbReference type="EMBL" id="LUAY01001889">
    <property type="protein sequence ID" value="KYB45939.1"/>
    <property type="molecule type" value="Genomic_DNA"/>
</dbReference>
<accession>A0A656Z5M9</accession>
<feature type="chain" id="PRO_5024828026" evidence="1">
    <location>
        <begin position="24"/>
        <end position="73"/>
    </location>
</feature>
<reference evidence="2" key="1">
    <citation type="submission" date="2016-02" db="EMBL/GenBank/DDBJ databases">
        <title>Genomic sequences of Ochrobactrum anthropi.</title>
        <authorList>
            <person name="Chudasama K.S."/>
            <person name="Thaker V.S."/>
        </authorList>
    </citation>
    <scope>NUCLEOTIDE SEQUENCE [LARGE SCALE GENOMIC DNA]</scope>
    <source>
        <strain evidence="2">SUBG007</strain>
    </source>
</reference>
<evidence type="ECO:0000313" key="2">
    <source>
        <dbReference type="EMBL" id="KYB45939.1"/>
    </source>
</evidence>
<feature type="signal peptide" evidence="1">
    <location>
        <begin position="1"/>
        <end position="23"/>
    </location>
</feature>
<protein>
    <submittedName>
        <fullName evidence="2">Uncharacterized protein</fullName>
    </submittedName>
</protein>
<sequence>MAGRPLTAMALIGLGFRSISMSAASIGPVKAMLAALDAGKLNALLNEKLDKPNGAHSLRELLLQFAEDNDIPL</sequence>